<feature type="transmembrane region" description="Helical" evidence="2">
    <location>
        <begin position="6"/>
        <end position="26"/>
    </location>
</feature>
<proteinExistence type="predicted"/>
<comment type="caution">
    <text evidence="3">The sequence shown here is derived from an EMBL/GenBank/DDBJ whole genome shotgun (WGS) entry which is preliminary data.</text>
</comment>
<name>A0A3B0CJC2_9BACL</name>
<keyword evidence="2" id="KW-0472">Membrane</keyword>
<protein>
    <submittedName>
        <fullName evidence="3">Uncharacterized protein</fullName>
    </submittedName>
</protein>
<evidence type="ECO:0000313" key="4">
    <source>
        <dbReference type="Proteomes" id="UP000282311"/>
    </source>
</evidence>
<keyword evidence="4" id="KW-1185">Reference proteome</keyword>
<feature type="region of interest" description="Disordered" evidence="1">
    <location>
        <begin position="37"/>
        <end position="62"/>
    </location>
</feature>
<keyword evidence="2" id="KW-0812">Transmembrane</keyword>
<evidence type="ECO:0000256" key="1">
    <source>
        <dbReference type="SAM" id="MobiDB-lite"/>
    </source>
</evidence>
<dbReference type="AlphaFoldDB" id="A0A3B0CJC2"/>
<evidence type="ECO:0000313" key="3">
    <source>
        <dbReference type="EMBL" id="RKN85292.1"/>
    </source>
</evidence>
<dbReference type="Proteomes" id="UP000282311">
    <property type="component" value="Unassembled WGS sequence"/>
</dbReference>
<accession>A0A3B0CJC2</accession>
<reference evidence="3 4" key="1">
    <citation type="journal article" date="2007" name="Int. J. Syst. Evol. Microbiol.">
        <title>Paenibacillus ginsengarvi sp. nov., isolated from soil from ginseng cultivation.</title>
        <authorList>
            <person name="Yoon M.H."/>
            <person name="Ten L.N."/>
            <person name="Im W.T."/>
        </authorList>
    </citation>
    <scope>NUCLEOTIDE SEQUENCE [LARGE SCALE GENOMIC DNA]</scope>
    <source>
        <strain evidence="3 4">KCTC 13059</strain>
    </source>
</reference>
<keyword evidence="2" id="KW-1133">Transmembrane helix</keyword>
<sequence length="62" mass="6921">MSYFMYSYSPVWIQVTIVLSLISYFLSPGVKSKNSGTDFPQVTGQGQKQLHNGSECSVNLEK</sequence>
<gene>
    <name evidence="3" type="ORF">D7M11_09405</name>
</gene>
<evidence type="ECO:0000256" key="2">
    <source>
        <dbReference type="SAM" id="Phobius"/>
    </source>
</evidence>
<dbReference type="EMBL" id="RBAH01000005">
    <property type="protein sequence ID" value="RKN85292.1"/>
    <property type="molecule type" value="Genomic_DNA"/>
</dbReference>
<organism evidence="3 4">
    <name type="scientific">Paenibacillus ginsengarvi</name>
    <dbReference type="NCBI Taxonomy" id="400777"/>
    <lineage>
        <taxon>Bacteria</taxon>
        <taxon>Bacillati</taxon>
        <taxon>Bacillota</taxon>
        <taxon>Bacilli</taxon>
        <taxon>Bacillales</taxon>
        <taxon>Paenibacillaceae</taxon>
        <taxon>Paenibacillus</taxon>
    </lineage>
</organism>